<dbReference type="HOGENOM" id="CLU_017584_0_5_1"/>
<evidence type="ECO:0000256" key="1">
    <source>
        <dbReference type="ARBA" id="ARBA00001933"/>
    </source>
</evidence>
<keyword evidence="4" id="KW-0808">Transferase</keyword>
<keyword evidence="3" id="KW-0032">Aminotransferase</keyword>
<reference evidence="8" key="2">
    <citation type="submission" date="2015-01" db="EMBL/GenBank/DDBJ databases">
        <title>Evolutionary Origins and Diversification of the Mycorrhizal Mutualists.</title>
        <authorList>
            <consortium name="DOE Joint Genome Institute"/>
            <consortium name="Mycorrhizal Genomics Consortium"/>
            <person name="Kohler A."/>
            <person name="Kuo A."/>
            <person name="Nagy L.G."/>
            <person name="Floudas D."/>
            <person name="Copeland A."/>
            <person name="Barry K.W."/>
            <person name="Cichocki N."/>
            <person name="Veneault-Fourrey C."/>
            <person name="LaButti K."/>
            <person name="Lindquist E.A."/>
            <person name="Lipzen A."/>
            <person name="Lundell T."/>
            <person name="Morin E."/>
            <person name="Murat C."/>
            <person name="Riley R."/>
            <person name="Ohm R."/>
            <person name="Sun H."/>
            <person name="Tunlid A."/>
            <person name="Henrissat B."/>
            <person name="Grigoriev I.V."/>
            <person name="Hibbett D.S."/>
            <person name="Martin F."/>
        </authorList>
    </citation>
    <scope>NUCLEOTIDE SEQUENCE [LARGE SCALE GENOMIC DNA]</scope>
    <source>
        <strain evidence="8">MAFF 305830</strain>
    </source>
</reference>
<dbReference type="InterPro" id="IPR015421">
    <property type="entry name" value="PyrdxlP-dep_Trfase_major"/>
</dbReference>
<dbReference type="STRING" id="933852.A0A0C2X9I8"/>
<evidence type="ECO:0000313" key="7">
    <source>
        <dbReference type="EMBL" id="KIM25892.1"/>
    </source>
</evidence>
<keyword evidence="8" id="KW-1185">Reference proteome</keyword>
<dbReference type="PANTHER" id="PTHR42790:SF1">
    <property type="entry name" value="AROMATIC AMINO ACID AMINOTRANSFERASE, HYPOTHETICAL (EUROFUNG)"/>
    <property type="match status" value="1"/>
</dbReference>
<dbReference type="EMBL" id="KN824310">
    <property type="protein sequence ID" value="KIM25892.1"/>
    <property type="molecule type" value="Genomic_DNA"/>
</dbReference>
<dbReference type="SUPFAM" id="SSF53383">
    <property type="entry name" value="PLP-dependent transferases"/>
    <property type="match status" value="1"/>
</dbReference>
<name>A0A0C2X9I8_SERVB</name>
<dbReference type="GO" id="GO:1901605">
    <property type="term" value="P:alpha-amino acid metabolic process"/>
    <property type="evidence" value="ECO:0007669"/>
    <property type="project" value="TreeGrafter"/>
</dbReference>
<evidence type="ECO:0000259" key="6">
    <source>
        <dbReference type="Pfam" id="PF00155"/>
    </source>
</evidence>
<evidence type="ECO:0000256" key="5">
    <source>
        <dbReference type="ARBA" id="ARBA00022898"/>
    </source>
</evidence>
<comment type="similarity">
    <text evidence="2">Belongs to the class-I pyridoxal-phosphate-dependent aminotransferase family.</text>
</comment>
<dbReference type="AlphaFoldDB" id="A0A0C2X9I8"/>
<gene>
    <name evidence="7" type="ORF">M408DRAFT_73536</name>
</gene>
<evidence type="ECO:0000256" key="4">
    <source>
        <dbReference type="ARBA" id="ARBA00022679"/>
    </source>
</evidence>
<dbReference type="InterPro" id="IPR015424">
    <property type="entry name" value="PyrdxlP-dep_Trfase"/>
</dbReference>
<protein>
    <recommendedName>
        <fullName evidence="6">Aminotransferase class I/classII large domain-containing protein</fullName>
    </recommendedName>
</protein>
<dbReference type="PANTHER" id="PTHR42790">
    <property type="entry name" value="AMINOTRANSFERASE"/>
    <property type="match status" value="1"/>
</dbReference>
<accession>A0A0C2X9I8</accession>
<feature type="domain" description="Aminotransferase class I/classII large" evidence="6">
    <location>
        <begin position="158"/>
        <end position="415"/>
    </location>
</feature>
<dbReference type="Pfam" id="PF00155">
    <property type="entry name" value="Aminotran_1_2"/>
    <property type="match status" value="1"/>
</dbReference>
<comment type="cofactor">
    <cofactor evidence="1">
        <name>pyridoxal 5'-phosphate</name>
        <dbReference type="ChEBI" id="CHEBI:597326"/>
    </cofactor>
</comment>
<dbReference type="Gene3D" id="3.40.640.10">
    <property type="entry name" value="Type I PLP-dependent aspartate aminotransferase-like (Major domain)"/>
    <property type="match status" value="1"/>
</dbReference>
<dbReference type="InterPro" id="IPR004839">
    <property type="entry name" value="Aminotransferase_I/II_large"/>
</dbReference>
<dbReference type="GO" id="GO:0008483">
    <property type="term" value="F:transaminase activity"/>
    <property type="evidence" value="ECO:0007669"/>
    <property type="project" value="UniProtKB-KW"/>
</dbReference>
<evidence type="ECO:0000256" key="2">
    <source>
        <dbReference type="ARBA" id="ARBA00007441"/>
    </source>
</evidence>
<evidence type="ECO:0000313" key="8">
    <source>
        <dbReference type="Proteomes" id="UP000054097"/>
    </source>
</evidence>
<sequence length="547" mass="60550">MANSPEASQGDVQSQDHQDLPKAVDLSHHLSQLSKARKPSYMKQMMKHYGRPGLLVLGGGLPHPDCFPFTSLESNILPADTFSDTAAGLVPSLLPQREVPAPATGKRISVPKHVPAGSVALGLARTMQYDLSRGIRTLQSLVHELSVLFFKPAYSDFSTLVHTGNTEGWARIVHTLLNPGDSLLVEEWAYTSAIHTALPLGVHMVAVPTDIHGLKPDALRGILDGWNDNSRGFKRPRLLYINPVGQNPCGYTISGERKKEIYEICVEFDIIITEDDPYYFMQEGPYVPKEERSCSAIESADQFMKSLEPSFLKYDRQGRVIRMDSFSKTLAPGLRLGWYTCGPGLAERLERQAELSTQAPGGLAQTLVTELLVNTWGIPGYIRWLQGLRAQYTARRDTFVDAITEEFNWSVSEGKGEYEGANVYHGSLKEHGPNGRALISFVPPTSGMFCWIRVHFNGLPPPVTTPGSDEGTGTHEGQFWARMMEEGLLILPGWMFRGESERPAVDPNAIGHYRVSYSDGTGHNMQKACKLLSKALASYFRETTDKS</sequence>
<evidence type="ECO:0000256" key="3">
    <source>
        <dbReference type="ARBA" id="ARBA00022576"/>
    </source>
</evidence>
<organism evidence="7 8">
    <name type="scientific">Serendipita vermifera MAFF 305830</name>
    <dbReference type="NCBI Taxonomy" id="933852"/>
    <lineage>
        <taxon>Eukaryota</taxon>
        <taxon>Fungi</taxon>
        <taxon>Dikarya</taxon>
        <taxon>Basidiomycota</taxon>
        <taxon>Agaricomycotina</taxon>
        <taxon>Agaricomycetes</taxon>
        <taxon>Sebacinales</taxon>
        <taxon>Serendipitaceae</taxon>
        <taxon>Serendipita</taxon>
    </lineage>
</organism>
<reference evidence="7 8" key="1">
    <citation type="submission" date="2014-04" db="EMBL/GenBank/DDBJ databases">
        <authorList>
            <consortium name="DOE Joint Genome Institute"/>
            <person name="Kuo A."/>
            <person name="Zuccaro A."/>
            <person name="Kohler A."/>
            <person name="Nagy L.G."/>
            <person name="Floudas D."/>
            <person name="Copeland A."/>
            <person name="Barry K.W."/>
            <person name="Cichocki N."/>
            <person name="Veneault-Fourrey C."/>
            <person name="LaButti K."/>
            <person name="Lindquist E.A."/>
            <person name="Lipzen A."/>
            <person name="Lundell T."/>
            <person name="Morin E."/>
            <person name="Murat C."/>
            <person name="Sun H."/>
            <person name="Tunlid A."/>
            <person name="Henrissat B."/>
            <person name="Grigoriev I.V."/>
            <person name="Hibbett D.S."/>
            <person name="Martin F."/>
            <person name="Nordberg H.P."/>
            <person name="Cantor M.N."/>
            <person name="Hua S.X."/>
        </authorList>
    </citation>
    <scope>NUCLEOTIDE SEQUENCE [LARGE SCALE GENOMIC DNA]</scope>
    <source>
        <strain evidence="7 8">MAFF 305830</strain>
    </source>
</reference>
<keyword evidence="5" id="KW-0663">Pyridoxal phosphate</keyword>
<dbReference type="GO" id="GO:0030170">
    <property type="term" value="F:pyridoxal phosphate binding"/>
    <property type="evidence" value="ECO:0007669"/>
    <property type="project" value="InterPro"/>
</dbReference>
<dbReference type="OrthoDB" id="691673at2759"/>
<dbReference type="CDD" id="cd00609">
    <property type="entry name" value="AAT_like"/>
    <property type="match status" value="1"/>
</dbReference>
<dbReference type="InterPro" id="IPR050859">
    <property type="entry name" value="Class-I_PLP-dep_aminotransf"/>
</dbReference>
<proteinExistence type="inferred from homology"/>
<dbReference type="Proteomes" id="UP000054097">
    <property type="component" value="Unassembled WGS sequence"/>
</dbReference>